<dbReference type="PANTHER" id="PTHR44196:SF1">
    <property type="entry name" value="DEHYDROGENASE_REDUCTASE SDR FAMILY MEMBER 7B"/>
    <property type="match status" value="1"/>
</dbReference>
<evidence type="ECO:0000256" key="1">
    <source>
        <dbReference type="ARBA" id="ARBA00006484"/>
    </source>
</evidence>
<keyword evidence="2" id="KW-0560">Oxidoreductase</keyword>
<dbReference type="GO" id="GO:0016491">
    <property type="term" value="F:oxidoreductase activity"/>
    <property type="evidence" value="ECO:0007669"/>
    <property type="project" value="UniProtKB-KW"/>
</dbReference>
<name>A0A368VY61_9ACTN</name>
<dbReference type="Proteomes" id="UP000253495">
    <property type="component" value="Unassembled WGS sequence"/>
</dbReference>
<protein>
    <submittedName>
        <fullName evidence="6">Short-subunit dehydrogenase</fullName>
    </submittedName>
</protein>
<dbReference type="Gene3D" id="3.40.50.720">
    <property type="entry name" value="NAD(P)-binding Rossmann-like Domain"/>
    <property type="match status" value="1"/>
</dbReference>
<dbReference type="Pfam" id="PF00106">
    <property type="entry name" value="adh_short"/>
    <property type="match status" value="1"/>
</dbReference>
<evidence type="ECO:0000256" key="3">
    <source>
        <dbReference type="RuleBase" id="RU000363"/>
    </source>
</evidence>
<dbReference type="GO" id="GO:0016020">
    <property type="term" value="C:membrane"/>
    <property type="evidence" value="ECO:0007669"/>
    <property type="project" value="TreeGrafter"/>
</dbReference>
<feature type="domain" description="Ketoreductase" evidence="5">
    <location>
        <begin position="17"/>
        <end position="187"/>
    </location>
</feature>
<sequence length="334" mass="35753">MEPSPAGYFDGMRIKDRVVVVTGASSGIGRAAALALAGHDCALVLTARREGALQQVAEECTARGGQAIVVPADVTDADAVQQVARQALDRFGRIDVWINAAAVTVFGPFQDTPLQDFRRVVDVNLMGYVHGCRAALAVLREQGRGVLINVSSIVGVIAQPYTPAYGTTKFAIRALSTSLRQELWLDGARGVKVCTVLPATIDTPLFQQAANYTGREVRAMPPVYTPERVAHTIVSLVRRPRREVVVGPMGRSLVLQSKFTPGFVEKLMAFQVHRRHLSRKHPAPAGSGNLHEPAAGTGSARGGWHGGRRTALRRTATAAMLLGAAVASASRRQR</sequence>
<dbReference type="NCBIfam" id="NF005495">
    <property type="entry name" value="PRK07109.1"/>
    <property type="match status" value="1"/>
</dbReference>
<dbReference type="PANTHER" id="PTHR44196">
    <property type="entry name" value="DEHYDROGENASE/REDUCTASE SDR FAMILY MEMBER 7B"/>
    <property type="match status" value="1"/>
</dbReference>
<organism evidence="6 7">
    <name type="scientific">Halopolyspora algeriensis</name>
    <dbReference type="NCBI Taxonomy" id="1500506"/>
    <lineage>
        <taxon>Bacteria</taxon>
        <taxon>Bacillati</taxon>
        <taxon>Actinomycetota</taxon>
        <taxon>Actinomycetes</taxon>
        <taxon>Actinomycetes incertae sedis</taxon>
        <taxon>Halopolyspora</taxon>
    </lineage>
</organism>
<dbReference type="PROSITE" id="PS00061">
    <property type="entry name" value="ADH_SHORT"/>
    <property type="match status" value="1"/>
</dbReference>
<keyword evidence="7" id="KW-1185">Reference proteome</keyword>
<accession>A0A368VY61</accession>
<proteinExistence type="inferred from homology"/>
<gene>
    <name evidence="6" type="ORF">DFQ14_102560</name>
</gene>
<evidence type="ECO:0000259" key="5">
    <source>
        <dbReference type="SMART" id="SM00822"/>
    </source>
</evidence>
<dbReference type="InterPro" id="IPR020904">
    <property type="entry name" value="Sc_DH/Rdtase_CS"/>
</dbReference>
<dbReference type="InterPro" id="IPR002347">
    <property type="entry name" value="SDR_fam"/>
</dbReference>
<evidence type="ECO:0000256" key="4">
    <source>
        <dbReference type="SAM" id="MobiDB-lite"/>
    </source>
</evidence>
<comment type="caution">
    <text evidence="6">The sequence shown here is derived from an EMBL/GenBank/DDBJ whole genome shotgun (WGS) entry which is preliminary data.</text>
</comment>
<dbReference type="SUPFAM" id="SSF51735">
    <property type="entry name" value="NAD(P)-binding Rossmann-fold domains"/>
    <property type="match status" value="1"/>
</dbReference>
<dbReference type="AlphaFoldDB" id="A0A368VY61"/>
<dbReference type="PRINTS" id="PR00081">
    <property type="entry name" value="GDHRDH"/>
</dbReference>
<dbReference type="PRINTS" id="PR00080">
    <property type="entry name" value="SDRFAMILY"/>
</dbReference>
<evidence type="ECO:0000256" key="2">
    <source>
        <dbReference type="ARBA" id="ARBA00023002"/>
    </source>
</evidence>
<evidence type="ECO:0000313" key="6">
    <source>
        <dbReference type="EMBL" id="RCW46257.1"/>
    </source>
</evidence>
<dbReference type="InterPro" id="IPR057326">
    <property type="entry name" value="KR_dom"/>
</dbReference>
<feature type="region of interest" description="Disordered" evidence="4">
    <location>
        <begin position="278"/>
        <end position="308"/>
    </location>
</feature>
<comment type="similarity">
    <text evidence="1 3">Belongs to the short-chain dehydrogenases/reductases (SDR) family.</text>
</comment>
<reference evidence="6 7" key="1">
    <citation type="submission" date="2018-07" db="EMBL/GenBank/DDBJ databases">
        <title>Genomic Encyclopedia of Type Strains, Phase III (KMG-III): the genomes of soil and plant-associated and newly described type strains.</title>
        <authorList>
            <person name="Whitman W."/>
        </authorList>
    </citation>
    <scope>NUCLEOTIDE SEQUENCE [LARGE SCALE GENOMIC DNA]</scope>
    <source>
        <strain evidence="6 7">CECT 8575</strain>
    </source>
</reference>
<dbReference type="SMART" id="SM00822">
    <property type="entry name" value="PKS_KR"/>
    <property type="match status" value="1"/>
</dbReference>
<dbReference type="InterPro" id="IPR036291">
    <property type="entry name" value="NAD(P)-bd_dom_sf"/>
</dbReference>
<dbReference type="EMBL" id="QPJC01000002">
    <property type="protein sequence ID" value="RCW46257.1"/>
    <property type="molecule type" value="Genomic_DNA"/>
</dbReference>
<evidence type="ECO:0000313" key="7">
    <source>
        <dbReference type="Proteomes" id="UP000253495"/>
    </source>
</evidence>